<organism evidence="11 12">
    <name type="scientific">Geobacillus thermocatenulatus</name>
    <dbReference type="NCBI Taxonomy" id="33938"/>
    <lineage>
        <taxon>Bacteria</taxon>
        <taxon>Bacillati</taxon>
        <taxon>Bacillota</taxon>
        <taxon>Bacilli</taxon>
        <taxon>Bacillales</taxon>
        <taxon>Anoxybacillaceae</taxon>
        <taxon>Geobacillus</taxon>
        <taxon>Geobacillus thermoleovorans group</taxon>
    </lineage>
</organism>
<dbReference type="Proteomes" id="UP000198378">
    <property type="component" value="Unassembled WGS sequence"/>
</dbReference>
<evidence type="ECO:0000256" key="8">
    <source>
        <dbReference type="ARBA" id="ARBA00035585"/>
    </source>
</evidence>
<comment type="function">
    <text evidence="9 10">Fluoride-specific ion channel. Important for reducing fluoride concentration in the cell, thus reducing its toxicity.</text>
</comment>
<evidence type="ECO:0000256" key="10">
    <source>
        <dbReference type="HAMAP-Rule" id="MF_00454"/>
    </source>
</evidence>
<keyword evidence="10" id="KW-0479">Metal-binding</keyword>
<evidence type="ECO:0000313" key="12">
    <source>
        <dbReference type="Proteomes" id="UP000198378"/>
    </source>
</evidence>
<evidence type="ECO:0000256" key="9">
    <source>
        <dbReference type="ARBA" id="ARBA00049940"/>
    </source>
</evidence>
<protein>
    <recommendedName>
        <fullName evidence="10">Fluoride-specific ion channel FluC</fullName>
    </recommendedName>
</protein>
<keyword evidence="3 10" id="KW-0812">Transmembrane</keyword>
<dbReference type="InterPro" id="IPR003691">
    <property type="entry name" value="FluC"/>
</dbReference>
<dbReference type="PANTHER" id="PTHR28259">
    <property type="entry name" value="FLUORIDE EXPORT PROTEIN 1-RELATED"/>
    <property type="match status" value="1"/>
</dbReference>
<sequence>MIYLAVGAAGMIGALVRYVVGLVVPVVWLGGVPLGTLLVNWTGSFLLSWITVVFNRRPSWPTWLKTAATTGFIGSYTTFSTLSVECVEWMEQGRFGMAAVYIAASLFGGLAAAWAGYAAAHPRRKEEMAR</sequence>
<name>A0A226QBL0_9BACL</name>
<dbReference type="GO" id="GO:0140114">
    <property type="term" value="P:cellular detoxification of fluoride"/>
    <property type="evidence" value="ECO:0007669"/>
    <property type="project" value="UniProtKB-UniRule"/>
</dbReference>
<dbReference type="AlphaFoldDB" id="A0A226QBL0"/>
<keyword evidence="10" id="KW-0406">Ion transport</keyword>
<feature type="binding site" evidence="10">
    <location>
        <position position="77"/>
    </location>
    <ligand>
        <name>Na(+)</name>
        <dbReference type="ChEBI" id="CHEBI:29101"/>
        <note>structural</note>
    </ligand>
</feature>
<keyword evidence="10" id="KW-0915">Sodium</keyword>
<dbReference type="PANTHER" id="PTHR28259:SF1">
    <property type="entry name" value="FLUORIDE EXPORT PROTEIN 1-RELATED"/>
    <property type="match status" value="1"/>
</dbReference>
<keyword evidence="12" id="KW-1185">Reference proteome</keyword>
<evidence type="ECO:0000256" key="2">
    <source>
        <dbReference type="ARBA" id="ARBA00022475"/>
    </source>
</evidence>
<dbReference type="KEGG" id="gtm:GT3921_05910"/>
<comment type="caution">
    <text evidence="11">The sequence shown here is derived from an EMBL/GenBank/DDBJ whole genome shotgun (WGS) entry which is preliminary data.</text>
</comment>
<comment type="similarity">
    <text evidence="7 10">Belongs to the fluoride channel Fluc/FEX (TC 1.A.43) family.</text>
</comment>
<feature type="transmembrane region" description="Helical" evidence="10">
    <location>
        <begin position="37"/>
        <end position="55"/>
    </location>
</feature>
<keyword evidence="2 10" id="KW-1003">Cell membrane</keyword>
<reference evidence="11 12" key="1">
    <citation type="submission" date="2017-05" db="EMBL/GenBank/DDBJ databases">
        <title>The genome sequence of Geobacillus thermocatenulatus DSM 730.</title>
        <authorList>
            <person name="Ramaloko W.T."/>
            <person name="Koen N."/>
            <person name="Polliack S."/>
            <person name="Aliyu H."/>
            <person name="Lebre P."/>
            <person name="Mohr T."/>
            <person name="Oswald F."/>
            <person name="Zwick M."/>
            <person name="Neumann A."/>
            <person name="Syldatk C."/>
            <person name="Cowan D."/>
            <person name="De Maayer P."/>
        </authorList>
    </citation>
    <scope>NUCLEOTIDE SEQUENCE [LARGE SCALE GENOMIC DNA]</scope>
    <source>
        <strain evidence="11 12">BGSC 93A1</strain>
    </source>
</reference>
<dbReference type="HAMAP" id="MF_00454">
    <property type="entry name" value="FluC"/>
    <property type="match status" value="1"/>
</dbReference>
<keyword evidence="4 10" id="KW-1133">Transmembrane helix</keyword>
<evidence type="ECO:0000256" key="5">
    <source>
        <dbReference type="ARBA" id="ARBA00023136"/>
    </source>
</evidence>
<evidence type="ECO:0000256" key="4">
    <source>
        <dbReference type="ARBA" id="ARBA00022989"/>
    </source>
</evidence>
<keyword evidence="5 10" id="KW-0472">Membrane</keyword>
<evidence type="ECO:0000256" key="6">
    <source>
        <dbReference type="ARBA" id="ARBA00023303"/>
    </source>
</evidence>
<evidence type="ECO:0000256" key="1">
    <source>
        <dbReference type="ARBA" id="ARBA00004651"/>
    </source>
</evidence>
<comment type="subcellular location">
    <subcellularLocation>
        <location evidence="1 10">Cell membrane</location>
        <topology evidence="1 10">Multi-pass membrane protein</topology>
    </subcellularLocation>
</comment>
<comment type="activity regulation">
    <text evidence="10">Na(+) is not transported, but it plays an essential structural role and its presence is essential for fluoride channel function.</text>
</comment>
<accession>A0A226QBL0</accession>
<keyword evidence="6 10" id="KW-0407">Ion channel</keyword>
<comment type="catalytic activity">
    <reaction evidence="8">
        <text>fluoride(in) = fluoride(out)</text>
        <dbReference type="Rhea" id="RHEA:76159"/>
        <dbReference type="ChEBI" id="CHEBI:17051"/>
    </reaction>
    <physiologicalReaction direction="left-to-right" evidence="8">
        <dbReference type="Rhea" id="RHEA:76160"/>
    </physiologicalReaction>
</comment>
<feature type="binding site" evidence="10">
    <location>
        <position position="74"/>
    </location>
    <ligand>
        <name>Na(+)</name>
        <dbReference type="ChEBI" id="CHEBI:29101"/>
        <note>structural</note>
    </ligand>
</feature>
<keyword evidence="10" id="KW-0813">Transport</keyword>
<dbReference type="GO" id="GO:0062054">
    <property type="term" value="F:fluoride channel activity"/>
    <property type="evidence" value="ECO:0007669"/>
    <property type="project" value="UniProtKB-UniRule"/>
</dbReference>
<evidence type="ECO:0000256" key="3">
    <source>
        <dbReference type="ARBA" id="ARBA00022692"/>
    </source>
</evidence>
<dbReference type="EMBL" id="NEWK01000001">
    <property type="protein sequence ID" value="OXB89364.1"/>
    <property type="molecule type" value="Genomic_DNA"/>
</dbReference>
<gene>
    <name evidence="10" type="primary">fluC</name>
    <name evidence="10" type="synonym">crcB</name>
    <name evidence="11" type="ORF">B9L19_04665</name>
</gene>
<dbReference type="RefSeq" id="WP_025949446.1">
    <property type="nucleotide sequence ID" value="NZ_CP018058.1"/>
</dbReference>
<proteinExistence type="inferred from homology"/>
<dbReference type="GO" id="GO:0005886">
    <property type="term" value="C:plasma membrane"/>
    <property type="evidence" value="ECO:0007669"/>
    <property type="project" value="UniProtKB-SubCell"/>
</dbReference>
<feature type="transmembrane region" description="Helical" evidence="10">
    <location>
        <begin position="99"/>
        <end position="120"/>
    </location>
</feature>
<dbReference type="GO" id="GO:0046872">
    <property type="term" value="F:metal ion binding"/>
    <property type="evidence" value="ECO:0007669"/>
    <property type="project" value="UniProtKB-KW"/>
</dbReference>
<feature type="transmembrane region" description="Helical" evidence="10">
    <location>
        <begin position="62"/>
        <end position="79"/>
    </location>
</feature>
<dbReference type="Pfam" id="PF02537">
    <property type="entry name" value="CRCB"/>
    <property type="match status" value="1"/>
</dbReference>
<evidence type="ECO:0000313" key="11">
    <source>
        <dbReference type="EMBL" id="OXB89364.1"/>
    </source>
</evidence>
<evidence type="ECO:0000256" key="7">
    <source>
        <dbReference type="ARBA" id="ARBA00035120"/>
    </source>
</evidence>